<evidence type="ECO:0000313" key="5">
    <source>
        <dbReference type="Proteomes" id="UP000737171"/>
    </source>
</evidence>
<dbReference type="EMBL" id="JABRWJ010000012">
    <property type="protein sequence ID" value="NRF71490.1"/>
    <property type="molecule type" value="Genomic_DNA"/>
</dbReference>
<evidence type="ECO:0000256" key="1">
    <source>
        <dbReference type="SAM" id="MobiDB-lite"/>
    </source>
</evidence>
<feature type="compositionally biased region" description="Basic and acidic residues" evidence="1">
    <location>
        <begin position="438"/>
        <end position="455"/>
    </location>
</feature>
<feature type="chain" id="PRO_5046639794" description="Hydrazine synthase alpha subunit middle domain-containing protein" evidence="2">
    <location>
        <begin position="24"/>
        <end position="797"/>
    </location>
</feature>
<comment type="caution">
    <text evidence="4">The sequence shown here is derived from an EMBL/GenBank/DDBJ whole genome shotgun (WGS) entry which is preliminary data.</text>
</comment>
<feature type="domain" description="Hydrazine synthase alpha subunit middle" evidence="3">
    <location>
        <begin position="628"/>
        <end position="685"/>
    </location>
</feature>
<dbReference type="Proteomes" id="UP000737171">
    <property type="component" value="Unassembled WGS sequence"/>
</dbReference>
<dbReference type="Pfam" id="PF18582">
    <property type="entry name" value="HZS_alpha"/>
    <property type="match status" value="1"/>
</dbReference>
<evidence type="ECO:0000259" key="3">
    <source>
        <dbReference type="Pfam" id="PF18582"/>
    </source>
</evidence>
<gene>
    <name evidence="4" type="ORF">HLB44_31335</name>
</gene>
<evidence type="ECO:0000313" key="4">
    <source>
        <dbReference type="EMBL" id="NRF71490.1"/>
    </source>
</evidence>
<accession>A0ABX2ERX2</accession>
<protein>
    <recommendedName>
        <fullName evidence="3">Hydrazine synthase alpha subunit middle domain-containing protein</fullName>
    </recommendedName>
</protein>
<reference evidence="4 5" key="1">
    <citation type="submission" date="2020-05" db="EMBL/GenBank/DDBJ databases">
        <title>Aquincola sp. isolate from soil.</title>
        <authorList>
            <person name="Han J."/>
            <person name="Kim D.-U."/>
        </authorList>
    </citation>
    <scope>NUCLEOTIDE SEQUENCE [LARGE SCALE GENOMIC DNA]</scope>
    <source>
        <strain evidence="4 5">S2</strain>
    </source>
</reference>
<dbReference type="RefSeq" id="WP_173132782.1">
    <property type="nucleotide sequence ID" value="NZ_JABRWJ010000012.1"/>
</dbReference>
<keyword evidence="5" id="KW-1185">Reference proteome</keyword>
<feature type="signal peptide" evidence="2">
    <location>
        <begin position="1"/>
        <end position="23"/>
    </location>
</feature>
<organism evidence="4 5">
    <name type="scientific">Pseudaquabacterium terrae</name>
    <dbReference type="NCBI Taxonomy" id="2732868"/>
    <lineage>
        <taxon>Bacteria</taxon>
        <taxon>Pseudomonadati</taxon>
        <taxon>Pseudomonadota</taxon>
        <taxon>Betaproteobacteria</taxon>
        <taxon>Burkholderiales</taxon>
        <taxon>Sphaerotilaceae</taxon>
        <taxon>Pseudaquabacterium</taxon>
    </lineage>
</organism>
<sequence length="797" mass="87019">MQRRTAAAILSALLAAPGIAAHAAVLTPHPIVFVTQVPVTGDFTNIGSTFGHHLSRQQAVPRGGDLWIRYTDGTLRNLTAAAGISASGLLGANAIAVRDPSPHWDGQKILFSAVIGAPTVRYEEPATYWQLYEISGLAANQTPVITKVPNQPANYNNVNPIYGSDDRIIFASDRPRNGERHLWPQLDEYEEAPTVSGLWSLDAKTGHLLLLNHSPSGAFTPSIDSFGRVIFTRWDHLQRDQQADGDRAGNSDYGTFNYASESASAARLNDRSEVFPEPRQTVGNVSEHRFNQFFPWQINEDGTEEETLNHVGRQELAGYGTQSFLDDANLRECCDIDTRFNRFRLNNDNLLHLKEDPSRPGRFVGTSPQEFGTHAAGQLVSINGAPSVNPDQMALTWLTAQATAFATEEGSTPDPAHSGLYRDPLPLSDGRLIASHTSETRTDRNEGSNDAPRSRYEFRLKLVSADAGGSHRAGEPLTGGISKTVSWYDPDNLITHTGPLWELNAVELKARARPPRRSSALPAPEQQVFAEEGVNVTAFQDYLRQNDLALMVSRNVTLRDKADRQQPFNLRVRGGASAAGASGRVYDVSHLQLVQGDQVRGIGGTANPSPGRRVLAQVMHEPKAANPFQGVKGAVALAPDGSVAALVPAQRAMSWQLTNGETPVVRERYWITFQKGEIRVCASCHGVNQASQAGGGEPQNPPEGLRRLLRLYKAGLTLPNEDRVFNWAERIYPDNFLPKNPATATAAGYTYRYYSATDEYVGVKDGKVYYFKPGAIPAPADVGALQQFLDQAKKAGY</sequence>
<evidence type="ECO:0000256" key="2">
    <source>
        <dbReference type="SAM" id="SignalP"/>
    </source>
</evidence>
<dbReference type="InterPro" id="IPR040698">
    <property type="entry name" value="HZS_alpha_mid"/>
</dbReference>
<name>A0ABX2ERX2_9BURK</name>
<keyword evidence="2" id="KW-0732">Signal</keyword>
<proteinExistence type="predicted"/>
<feature type="region of interest" description="Disordered" evidence="1">
    <location>
        <begin position="406"/>
        <end position="455"/>
    </location>
</feature>